<evidence type="ECO:0000313" key="4">
    <source>
        <dbReference type="EMBL" id="VDM84141.1"/>
    </source>
</evidence>
<evidence type="ECO:0000313" key="5">
    <source>
        <dbReference type="Proteomes" id="UP000270094"/>
    </source>
</evidence>
<sequence length="172" mass="19362">MNQLLDKSGDGPHTKIGQSILPSNFSLPFEDLFLGELSWNHQYSVMSTSRNASGRNSFTIAFVDLPLFTIRQNGASLPDIFYFLSLAVTMRTLTVVPLLASDGSMEEKVINEEYKIWKKNTPFLYDMVMTHALEWPSLTVQWLPDIQKVLVEVLKAISGGKGIARFSLDVEF</sequence>
<keyword evidence="5" id="KW-1185">Reference proteome</keyword>
<proteinExistence type="predicted"/>
<gene>
    <name evidence="4" type="ORF">SVUK_LOCUS19139</name>
</gene>
<dbReference type="OrthoDB" id="427795at2759"/>
<evidence type="ECO:0000256" key="1">
    <source>
        <dbReference type="ARBA" id="ARBA00022574"/>
    </source>
</evidence>
<dbReference type="Proteomes" id="UP000270094">
    <property type="component" value="Unassembled WGS sequence"/>
</dbReference>
<dbReference type="Gene3D" id="2.130.10.10">
    <property type="entry name" value="YVTN repeat-like/Quinoprotein amine dehydrogenase"/>
    <property type="match status" value="1"/>
</dbReference>
<dbReference type="Pfam" id="PF12265">
    <property type="entry name" value="CAF1C_H4-bd"/>
    <property type="match status" value="1"/>
</dbReference>
<name>A0A3P7JER3_STRVU</name>
<dbReference type="PANTHER" id="PTHR22850">
    <property type="entry name" value="WD40 REPEAT FAMILY"/>
    <property type="match status" value="1"/>
</dbReference>
<reference evidence="4 5" key="1">
    <citation type="submission" date="2018-11" db="EMBL/GenBank/DDBJ databases">
        <authorList>
            <consortium name="Pathogen Informatics"/>
        </authorList>
    </citation>
    <scope>NUCLEOTIDE SEQUENCE [LARGE SCALE GENOMIC DNA]</scope>
</reference>
<accession>A0A3P7JER3</accession>
<keyword evidence="1" id="KW-0853">WD repeat</keyword>
<protein>
    <recommendedName>
        <fullName evidence="3">Histone-binding protein RBBP4-like N-terminal domain-containing protein</fullName>
    </recommendedName>
</protein>
<dbReference type="InterPro" id="IPR022052">
    <property type="entry name" value="Histone-bd_RBBP4-like_N"/>
</dbReference>
<organism evidence="4 5">
    <name type="scientific">Strongylus vulgaris</name>
    <name type="common">Blood worm</name>
    <dbReference type="NCBI Taxonomy" id="40348"/>
    <lineage>
        <taxon>Eukaryota</taxon>
        <taxon>Metazoa</taxon>
        <taxon>Ecdysozoa</taxon>
        <taxon>Nematoda</taxon>
        <taxon>Chromadorea</taxon>
        <taxon>Rhabditida</taxon>
        <taxon>Rhabditina</taxon>
        <taxon>Rhabditomorpha</taxon>
        <taxon>Strongyloidea</taxon>
        <taxon>Strongylidae</taxon>
        <taxon>Strongylus</taxon>
    </lineage>
</organism>
<evidence type="ECO:0000256" key="2">
    <source>
        <dbReference type="ARBA" id="ARBA00022737"/>
    </source>
</evidence>
<dbReference type="InterPro" id="IPR050459">
    <property type="entry name" value="WD_repeat_RBAP46/RBAP48/MSI1"/>
</dbReference>
<dbReference type="InterPro" id="IPR015943">
    <property type="entry name" value="WD40/YVTN_repeat-like_dom_sf"/>
</dbReference>
<feature type="domain" description="Histone-binding protein RBBP4-like N-terminal" evidence="3">
    <location>
        <begin position="112"/>
        <end position="146"/>
    </location>
</feature>
<evidence type="ECO:0000259" key="3">
    <source>
        <dbReference type="Pfam" id="PF12265"/>
    </source>
</evidence>
<dbReference type="EMBL" id="UYYB01127819">
    <property type="protein sequence ID" value="VDM84141.1"/>
    <property type="molecule type" value="Genomic_DNA"/>
</dbReference>
<dbReference type="AlphaFoldDB" id="A0A3P7JER3"/>
<keyword evidence="2" id="KW-0677">Repeat</keyword>